<proteinExistence type="predicted"/>
<sequence length="106" mass="12003">MPLTFLRTWGEVCDHYNNEAEKTFAAIMTIIDEFCTTMEGNDSDASLDFSDFTKYGAVQSGCQYLVIANFGLNVVQFLPFEGTVDPQSWADFIKLTESDEFRSLFV</sequence>
<organism evidence="1 2">
    <name type="scientific">Giardia muris</name>
    <dbReference type="NCBI Taxonomy" id="5742"/>
    <lineage>
        <taxon>Eukaryota</taxon>
        <taxon>Metamonada</taxon>
        <taxon>Diplomonadida</taxon>
        <taxon>Hexamitidae</taxon>
        <taxon>Giardiinae</taxon>
        <taxon>Giardia</taxon>
    </lineage>
</organism>
<reference evidence="1 2" key="1">
    <citation type="submission" date="2019-05" db="EMBL/GenBank/DDBJ databases">
        <title>The compact genome of Giardia muris reveals important steps in the evolution of intestinal protozoan parasites.</title>
        <authorList>
            <person name="Xu F."/>
            <person name="Jimenez-Gonzalez A."/>
            <person name="Einarsson E."/>
            <person name="Astvaldsson A."/>
            <person name="Peirasmaki D."/>
            <person name="Eckmann L."/>
            <person name="Andersson J.O."/>
            <person name="Svard S.G."/>
            <person name="Jerlstrom-Hultqvist J."/>
        </authorList>
    </citation>
    <scope>NUCLEOTIDE SEQUENCE [LARGE SCALE GENOMIC DNA]</scope>
    <source>
        <strain evidence="1 2">Roberts-Thomson</strain>
    </source>
</reference>
<dbReference type="AlphaFoldDB" id="A0A4Z1SNH9"/>
<dbReference type="VEuPathDB" id="GiardiaDB:GMRT_13841"/>
<comment type="caution">
    <text evidence="1">The sequence shown here is derived from an EMBL/GenBank/DDBJ whole genome shotgun (WGS) entry which is preliminary data.</text>
</comment>
<evidence type="ECO:0000313" key="1">
    <source>
        <dbReference type="EMBL" id="TNJ27332.1"/>
    </source>
</evidence>
<protein>
    <submittedName>
        <fullName evidence="1">Uncharacterized protein</fullName>
    </submittedName>
</protein>
<dbReference type="EMBL" id="VDLU01000004">
    <property type="protein sequence ID" value="TNJ27332.1"/>
    <property type="molecule type" value="Genomic_DNA"/>
</dbReference>
<name>A0A4Z1SNH9_GIAMU</name>
<gene>
    <name evidence="1" type="ORF">GMRT_13841</name>
</gene>
<evidence type="ECO:0000313" key="2">
    <source>
        <dbReference type="Proteomes" id="UP000315496"/>
    </source>
</evidence>
<accession>A0A4Z1SNH9</accession>
<dbReference type="Proteomes" id="UP000315496">
    <property type="component" value="Chromosome 4"/>
</dbReference>
<keyword evidence="2" id="KW-1185">Reference proteome</keyword>